<feature type="non-terminal residue" evidence="1">
    <location>
        <position position="32"/>
    </location>
</feature>
<protein>
    <submittedName>
        <fullName evidence="1">Uncharacterized protein</fullName>
    </submittedName>
</protein>
<dbReference type="AlphaFoldDB" id="X1URF7"/>
<evidence type="ECO:0000313" key="1">
    <source>
        <dbReference type="EMBL" id="GAJ20054.1"/>
    </source>
</evidence>
<proteinExistence type="predicted"/>
<reference evidence="1" key="1">
    <citation type="journal article" date="2014" name="Front. Microbiol.">
        <title>High frequency of phylogenetically diverse reductive dehalogenase-homologous genes in deep subseafloor sedimentary metagenomes.</title>
        <authorList>
            <person name="Kawai M."/>
            <person name="Futagami T."/>
            <person name="Toyoda A."/>
            <person name="Takaki Y."/>
            <person name="Nishi S."/>
            <person name="Hori S."/>
            <person name="Arai W."/>
            <person name="Tsubouchi T."/>
            <person name="Morono Y."/>
            <person name="Uchiyama I."/>
            <person name="Ito T."/>
            <person name="Fujiyama A."/>
            <person name="Inagaki F."/>
            <person name="Takami H."/>
        </authorList>
    </citation>
    <scope>NUCLEOTIDE SEQUENCE</scope>
    <source>
        <strain evidence="1">Expedition CK06-06</strain>
    </source>
</reference>
<dbReference type="EMBL" id="BARW01043455">
    <property type="protein sequence ID" value="GAJ20054.1"/>
    <property type="molecule type" value="Genomic_DNA"/>
</dbReference>
<accession>X1URF7</accession>
<comment type="caution">
    <text evidence="1">The sequence shown here is derived from an EMBL/GenBank/DDBJ whole genome shotgun (WGS) entry which is preliminary data.</text>
</comment>
<organism evidence="1">
    <name type="scientific">marine sediment metagenome</name>
    <dbReference type="NCBI Taxonomy" id="412755"/>
    <lineage>
        <taxon>unclassified sequences</taxon>
        <taxon>metagenomes</taxon>
        <taxon>ecological metagenomes</taxon>
    </lineage>
</organism>
<feature type="non-terminal residue" evidence="1">
    <location>
        <position position="1"/>
    </location>
</feature>
<name>X1URF7_9ZZZZ</name>
<gene>
    <name evidence="1" type="ORF">S12H4_63630</name>
</gene>
<sequence length="32" mass="3744">KDELRMLESYPDMPIERLITARYSIEGAVEAF</sequence>